<evidence type="ECO:0000256" key="1">
    <source>
        <dbReference type="ARBA" id="ARBA00022723"/>
    </source>
</evidence>
<dbReference type="PANTHER" id="PTHR35848:SF9">
    <property type="entry name" value="SLL1358 PROTEIN"/>
    <property type="match status" value="1"/>
</dbReference>
<gene>
    <name evidence="3" type="ORF">JQX14_17400</name>
</gene>
<evidence type="ECO:0000259" key="2">
    <source>
        <dbReference type="Pfam" id="PF07883"/>
    </source>
</evidence>
<dbReference type="GO" id="GO:0046872">
    <property type="term" value="F:metal ion binding"/>
    <property type="evidence" value="ECO:0007669"/>
    <property type="project" value="UniProtKB-KW"/>
</dbReference>
<reference evidence="3" key="1">
    <citation type="submission" date="2021-01" db="EMBL/GenBank/DDBJ databases">
        <title>Diatom-associated Roseobacters Show Island Model of Population Structure.</title>
        <authorList>
            <person name="Qu L."/>
            <person name="Feng X."/>
            <person name="Chen Y."/>
            <person name="Li L."/>
            <person name="Wang X."/>
            <person name="Hu Z."/>
            <person name="Wang H."/>
            <person name="Luo H."/>
        </authorList>
    </citation>
    <scope>NUCLEOTIDE SEQUENCE</scope>
    <source>
        <strain evidence="3">SM26-45</strain>
    </source>
</reference>
<dbReference type="Gene3D" id="2.60.120.10">
    <property type="entry name" value="Jelly Rolls"/>
    <property type="match status" value="1"/>
</dbReference>
<dbReference type="InterPro" id="IPR013096">
    <property type="entry name" value="Cupin_2"/>
</dbReference>
<dbReference type="AlphaFoldDB" id="A0A9Q2RTQ3"/>
<dbReference type="CDD" id="cd02224">
    <property type="entry name" value="cupin_SPO2919-like"/>
    <property type="match status" value="1"/>
</dbReference>
<dbReference type="InterPro" id="IPR011051">
    <property type="entry name" value="RmlC_Cupin_sf"/>
</dbReference>
<keyword evidence="1" id="KW-0479">Metal-binding</keyword>
<dbReference type="Proteomes" id="UP000809337">
    <property type="component" value="Unassembled WGS sequence"/>
</dbReference>
<dbReference type="PANTHER" id="PTHR35848">
    <property type="entry name" value="OXALATE-BINDING PROTEIN"/>
    <property type="match status" value="1"/>
</dbReference>
<accession>A0A9Q2RTQ3</accession>
<organism evidence="3 4">
    <name type="scientific">Pseudosulfitobacter pseudonitzschiae</name>
    <dbReference type="NCBI Taxonomy" id="1402135"/>
    <lineage>
        <taxon>Bacteria</taxon>
        <taxon>Pseudomonadati</taxon>
        <taxon>Pseudomonadota</taxon>
        <taxon>Alphaproteobacteria</taxon>
        <taxon>Rhodobacterales</taxon>
        <taxon>Roseobacteraceae</taxon>
        <taxon>Pseudosulfitobacter</taxon>
    </lineage>
</organism>
<name>A0A9Q2RTQ3_9RHOB</name>
<proteinExistence type="predicted"/>
<dbReference type="SUPFAM" id="SSF51182">
    <property type="entry name" value="RmlC-like cupins"/>
    <property type="match status" value="1"/>
</dbReference>
<feature type="domain" description="Cupin type-2" evidence="2">
    <location>
        <begin position="45"/>
        <end position="115"/>
    </location>
</feature>
<sequence>MPKISTGNWTEHVGTTHAISGQNDGPYAEIVLGDQVGLSQFGAHLERLPPGARSSHRHWHETEDELIYLISGDLVLIEDVETLLTAGDAAGWAAGQPTGHCLENRSDADAVMLVIGTRADAGVVHYPDHDMILRHDRTGRTFTRTDGSPITPKA</sequence>
<protein>
    <submittedName>
        <fullName evidence="3">Cupin domain-containing protein</fullName>
    </submittedName>
</protein>
<evidence type="ECO:0000313" key="4">
    <source>
        <dbReference type="Proteomes" id="UP000809337"/>
    </source>
</evidence>
<dbReference type="RefSeq" id="WP_231035203.1">
    <property type="nucleotide sequence ID" value="NZ_JAJNGX010000014.1"/>
</dbReference>
<dbReference type="InterPro" id="IPR014710">
    <property type="entry name" value="RmlC-like_jellyroll"/>
</dbReference>
<dbReference type="Pfam" id="PF07883">
    <property type="entry name" value="Cupin_2"/>
    <property type="match status" value="1"/>
</dbReference>
<comment type="caution">
    <text evidence="3">The sequence shown here is derived from an EMBL/GenBank/DDBJ whole genome shotgun (WGS) entry which is preliminary data.</text>
</comment>
<evidence type="ECO:0000313" key="3">
    <source>
        <dbReference type="EMBL" id="MBM2356335.1"/>
    </source>
</evidence>
<dbReference type="EMBL" id="JAFBWN010000014">
    <property type="protein sequence ID" value="MBM2356335.1"/>
    <property type="molecule type" value="Genomic_DNA"/>
</dbReference>
<dbReference type="InterPro" id="IPR051610">
    <property type="entry name" value="GPI/OXD"/>
</dbReference>